<proteinExistence type="predicted"/>
<sequence>MHNNIMAAGFRDRPPMLTPGRSLMAFTVLTILHAVEATDGESMESYYTRSSAPSPKPSIPSRSQMTTRHKGKEIAKPITPLFETTSEEENDPEQAQKDKDMQKNVALIAKYFKKIYKPTNNNLRTSSNSKNKNVDMTLWYKSDDHSGQFGTQRTVNIAGPREKECRKPKRVKDSAYHKEKMLLCKQAEQAHYNYMAKIQEVPNVDSGTDSEPVEQVQNNTRYNVFANALQHSEQSESVSNTCLVETNDSNVTPDSPDMCDDDIQNDQNDVESDDERVALANLKLDVDENKKIQKQLKKANTTLAQELKECKAILAETNLFRAPTAHDMEILIQTCLMPLAIKTQSDSLKFVHELKQEMHADLKYVESLKKEIDELASDKAEFSDMYDVILQECVSKNVMCSYLMSLSDVDALDELQCLHLHKVKECDCLTQKLSKQTESVCKKDHTKLLQRFAKVEKHSISLELALQKCKEQGKGKSMDTKFDRPSVVRQPNA</sequence>
<feature type="chain" id="PRO_5025478361" evidence="3">
    <location>
        <begin position="38"/>
        <end position="493"/>
    </location>
</feature>
<feature type="coiled-coil region" evidence="1">
    <location>
        <begin position="289"/>
        <end position="316"/>
    </location>
</feature>
<protein>
    <submittedName>
        <fullName evidence="4">Uncharacterized protein</fullName>
    </submittedName>
</protein>
<accession>A0A699HQI1</accession>
<evidence type="ECO:0000256" key="3">
    <source>
        <dbReference type="SAM" id="SignalP"/>
    </source>
</evidence>
<keyword evidence="3" id="KW-0732">Signal</keyword>
<organism evidence="4">
    <name type="scientific">Tanacetum cinerariifolium</name>
    <name type="common">Dalmatian daisy</name>
    <name type="synonym">Chrysanthemum cinerariifolium</name>
    <dbReference type="NCBI Taxonomy" id="118510"/>
    <lineage>
        <taxon>Eukaryota</taxon>
        <taxon>Viridiplantae</taxon>
        <taxon>Streptophyta</taxon>
        <taxon>Embryophyta</taxon>
        <taxon>Tracheophyta</taxon>
        <taxon>Spermatophyta</taxon>
        <taxon>Magnoliopsida</taxon>
        <taxon>eudicotyledons</taxon>
        <taxon>Gunneridae</taxon>
        <taxon>Pentapetalae</taxon>
        <taxon>asterids</taxon>
        <taxon>campanulids</taxon>
        <taxon>Asterales</taxon>
        <taxon>Asteraceae</taxon>
        <taxon>Asteroideae</taxon>
        <taxon>Anthemideae</taxon>
        <taxon>Anthemidinae</taxon>
        <taxon>Tanacetum</taxon>
    </lineage>
</organism>
<feature type="region of interest" description="Disordered" evidence="2">
    <location>
        <begin position="472"/>
        <end position="493"/>
    </location>
</feature>
<feature type="compositionally biased region" description="Basic and acidic residues" evidence="2">
    <location>
        <begin position="472"/>
        <end position="486"/>
    </location>
</feature>
<dbReference type="AlphaFoldDB" id="A0A699HQI1"/>
<feature type="region of interest" description="Disordered" evidence="2">
    <location>
        <begin position="45"/>
        <end position="101"/>
    </location>
</feature>
<evidence type="ECO:0000256" key="2">
    <source>
        <dbReference type="SAM" id="MobiDB-lite"/>
    </source>
</evidence>
<keyword evidence="1" id="KW-0175">Coiled coil</keyword>
<gene>
    <name evidence="4" type="ORF">Tci_439382</name>
</gene>
<dbReference type="EMBL" id="BKCJ010199058">
    <property type="protein sequence ID" value="GEY67408.1"/>
    <property type="molecule type" value="Genomic_DNA"/>
</dbReference>
<comment type="caution">
    <text evidence="4">The sequence shown here is derived from an EMBL/GenBank/DDBJ whole genome shotgun (WGS) entry which is preliminary data.</text>
</comment>
<evidence type="ECO:0000313" key="4">
    <source>
        <dbReference type="EMBL" id="GEY67408.1"/>
    </source>
</evidence>
<name>A0A699HQI1_TANCI</name>
<feature type="signal peptide" evidence="3">
    <location>
        <begin position="1"/>
        <end position="37"/>
    </location>
</feature>
<reference evidence="4" key="1">
    <citation type="journal article" date="2019" name="Sci. Rep.">
        <title>Draft genome of Tanacetum cinerariifolium, the natural source of mosquito coil.</title>
        <authorList>
            <person name="Yamashiro T."/>
            <person name="Shiraishi A."/>
            <person name="Satake H."/>
            <person name="Nakayama K."/>
        </authorList>
    </citation>
    <scope>NUCLEOTIDE SEQUENCE</scope>
</reference>
<evidence type="ECO:0000256" key="1">
    <source>
        <dbReference type="SAM" id="Coils"/>
    </source>
</evidence>